<protein>
    <submittedName>
        <fullName evidence="2">Transglutaminase family protein</fullName>
    </submittedName>
</protein>
<keyword evidence="3" id="KW-1185">Reference proteome</keyword>
<dbReference type="SUPFAM" id="SSF54001">
    <property type="entry name" value="Cysteine proteinases"/>
    <property type="match status" value="1"/>
</dbReference>
<dbReference type="EMBL" id="RYYR01000011">
    <property type="protein sequence ID" value="RUL52259.1"/>
    <property type="molecule type" value="Genomic_DNA"/>
</dbReference>
<dbReference type="InterPro" id="IPR038765">
    <property type="entry name" value="Papain-like_cys_pep_sf"/>
</dbReference>
<dbReference type="PANTHER" id="PTHR33490:SF3">
    <property type="entry name" value="CONSERVED INTEGRAL MEMBRANE PROTEIN"/>
    <property type="match status" value="1"/>
</dbReference>
<accession>A0A3S0PPQ3</accession>
<dbReference type="Proteomes" id="UP000287910">
    <property type="component" value="Unassembled WGS sequence"/>
</dbReference>
<reference evidence="2 3" key="1">
    <citation type="submission" date="2018-12" db="EMBL/GenBank/DDBJ databases">
        <title>Lysinibacillus antri sp. nov., isolated from a cave soil.</title>
        <authorList>
            <person name="Narsing Rao M.P."/>
            <person name="Zhang H."/>
            <person name="Dong Z.-Y."/>
            <person name="Niu X.-K."/>
            <person name="Zhang K."/>
            <person name="Fang B.-Z."/>
            <person name="Kang Y.-Q."/>
            <person name="Xiao M."/>
            <person name="Li W.-J."/>
        </authorList>
    </citation>
    <scope>NUCLEOTIDE SEQUENCE [LARGE SCALE GENOMIC DNA]</scope>
    <source>
        <strain evidence="2 3">SYSU K30002</strain>
    </source>
</reference>
<evidence type="ECO:0000313" key="2">
    <source>
        <dbReference type="EMBL" id="RUL52259.1"/>
    </source>
</evidence>
<proteinExistence type="predicted"/>
<evidence type="ECO:0000313" key="3">
    <source>
        <dbReference type="Proteomes" id="UP000287910"/>
    </source>
</evidence>
<organism evidence="2 3">
    <name type="scientific">Lysinibacillus antri</name>
    <dbReference type="NCBI Taxonomy" id="2498145"/>
    <lineage>
        <taxon>Bacteria</taxon>
        <taxon>Bacillati</taxon>
        <taxon>Bacillota</taxon>
        <taxon>Bacilli</taxon>
        <taxon>Bacillales</taxon>
        <taxon>Bacillaceae</taxon>
        <taxon>Lysinibacillus</taxon>
    </lineage>
</organism>
<dbReference type="Gene3D" id="3.10.620.30">
    <property type="match status" value="1"/>
</dbReference>
<dbReference type="InterPro" id="IPR002931">
    <property type="entry name" value="Transglutaminase-like"/>
</dbReference>
<evidence type="ECO:0000259" key="1">
    <source>
        <dbReference type="Pfam" id="PF01841"/>
    </source>
</evidence>
<dbReference type="Pfam" id="PF01841">
    <property type="entry name" value="Transglut_core"/>
    <property type="match status" value="1"/>
</dbReference>
<comment type="caution">
    <text evidence="2">The sequence shown here is derived from an EMBL/GenBank/DDBJ whole genome shotgun (WGS) entry which is preliminary data.</text>
</comment>
<feature type="domain" description="Transglutaminase-like" evidence="1">
    <location>
        <begin position="37"/>
        <end position="138"/>
    </location>
</feature>
<dbReference type="RefSeq" id="WP_126659106.1">
    <property type="nucleotide sequence ID" value="NZ_RYYR01000011.1"/>
</dbReference>
<dbReference type="AlphaFoldDB" id="A0A3S0PPQ3"/>
<gene>
    <name evidence="2" type="ORF">EK386_10115</name>
</gene>
<dbReference type="PANTHER" id="PTHR33490">
    <property type="entry name" value="BLR5614 PROTEIN-RELATED"/>
    <property type="match status" value="1"/>
</dbReference>
<sequence>MNLVAESIDLGDYLTELPVVNFSHESIRQKTNVLFSEGQADVEKVKIAYEFVRDTILQSLDIESQYVPCKASDVLKYGEGVCFAKANLLASLLRSQMIPTGFCYQRLLIDRNKDNFYVLHALNAVFLPSLNRWIRLDARGNKAGVRGEFSIHGEILPFKPNENNGEKDYPIIYTKPNVEAMVVLERSTDAHKMFQNDLPSVINF</sequence>
<name>A0A3S0PPQ3_9BACI</name>